<dbReference type="InterPro" id="IPR050905">
    <property type="entry name" value="Plant_NBS-LRR"/>
</dbReference>
<dbReference type="GO" id="GO:0043531">
    <property type="term" value="F:ADP binding"/>
    <property type="evidence" value="ECO:0007669"/>
    <property type="project" value="InterPro"/>
</dbReference>
<evidence type="ECO:0000256" key="2">
    <source>
        <dbReference type="ARBA" id="ARBA00022737"/>
    </source>
</evidence>
<dbReference type="GO" id="GO:0006952">
    <property type="term" value="P:defense response"/>
    <property type="evidence" value="ECO:0007669"/>
    <property type="project" value="UniProtKB-KW"/>
</dbReference>
<feature type="domain" description="NB-ARC" evidence="5">
    <location>
        <begin position="174"/>
        <end position="326"/>
    </location>
</feature>
<feature type="domain" description="Disease resistance protein winged helix" evidence="6">
    <location>
        <begin position="423"/>
        <end position="483"/>
    </location>
</feature>
<reference evidence="8 9" key="1">
    <citation type="journal article" date="2019" name="Sci. Rep.">
        <title>A high-quality genome of Eragrostis curvula grass provides insights into Poaceae evolution and supports new strategies to enhance forage quality.</title>
        <authorList>
            <person name="Carballo J."/>
            <person name="Santos B.A.C.M."/>
            <person name="Zappacosta D."/>
            <person name="Garbus I."/>
            <person name="Selva J.P."/>
            <person name="Gallo C.A."/>
            <person name="Diaz A."/>
            <person name="Albertini E."/>
            <person name="Caccamo M."/>
            <person name="Echenique V."/>
        </authorList>
    </citation>
    <scope>NUCLEOTIDE SEQUENCE [LARGE SCALE GENOMIC DNA]</scope>
    <source>
        <strain evidence="9">cv. Victoria</strain>
        <tissue evidence="8">Leaf</tissue>
    </source>
</reference>
<evidence type="ECO:0000259" key="5">
    <source>
        <dbReference type="Pfam" id="PF00931"/>
    </source>
</evidence>
<dbReference type="Pfam" id="PF23559">
    <property type="entry name" value="WHD_DRP"/>
    <property type="match status" value="1"/>
</dbReference>
<dbReference type="Gene3D" id="3.40.50.300">
    <property type="entry name" value="P-loop containing nucleotide triphosphate hydrolases"/>
    <property type="match status" value="1"/>
</dbReference>
<dbReference type="OrthoDB" id="664960at2759"/>
<evidence type="ECO:0000256" key="4">
    <source>
        <dbReference type="ARBA" id="ARBA00022840"/>
    </source>
</evidence>
<dbReference type="AlphaFoldDB" id="A0A5J9TV00"/>
<dbReference type="SUPFAM" id="SSF52540">
    <property type="entry name" value="P-loop containing nucleoside triphosphate hydrolases"/>
    <property type="match status" value="1"/>
</dbReference>
<dbReference type="PANTHER" id="PTHR33463">
    <property type="entry name" value="NB-ARC DOMAIN-CONTAINING PROTEIN-RELATED"/>
    <property type="match status" value="1"/>
</dbReference>
<dbReference type="InterPro" id="IPR027417">
    <property type="entry name" value="P-loop_NTPase"/>
</dbReference>
<keyword evidence="4" id="KW-0547">Nucleotide-binding</keyword>
<dbReference type="Gene3D" id="1.10.10.10">
    <property type="entry name" value="Winged helix-like DNA-binding domain superfamily/Winged helix DNA-binding domain"/>
    <property type="match status" value="1"/>
</dbReference>
<name>A0A5J9TV00_9POAL</name>
<feature type="non-terminal residue" evidence="8">
    <location>
        <position position="1"/>
    </location>
</feature>
<keyword evidence="4" id="KW-0067">ATP-binding</keyword>
<keyword evidence="2" id="KW-0677">Repeat</keyword>
<dbReference type="EMBL" id="RWGY01000031">
    <property type="protein sequence ID" value="TVU15240.1"/>
    <property type="molecule type" value="Genomic_DNA"/>
</dbReference>
<dbReference type="GO" id="GO:0005524">
    <property type="term" value="F:ATP binding"/>
    <property type="evidence" value="ECO:0007669"/>
    <property type="project" value="UniProtKB-KW"/>
</dbReference>
<organism evidence="8 9">
    <name type="scientific">Eragrostis curvula</name>
    <name type="common">weeping love grass</name>
    <dbReference type="NCBI Taxonomy" id="38414"/>
    <lineage>
        <taxon>Eukaryota</taxon>
        <taxon>Viridiplantae</taxon>
        <taxon>Streptophyta</taxon>
        <taxon>Embryophyta</taxon>
        <taxon>Tracheophyta</taxon>
        <taxon>Spermatophyta</taxon>
        <taxon>Magnoliopsida</taxon>
        <taxon>Liliopsida</taxon>
        <taxon>Poales</taxon>
        <taxon>Poaceae</taxon>
        <taxon>PACMAD clade</taxon>
        <taxon>Chloridoideae</taxon>
        <taxon>Eragrostideae</taxon>
        <taxon>Eragrostidinae</taxon>
        <taxon>Eragrostis</taxon>
    </lineage>
</organism>
<proteinExistence type="inferred from homology"/>
<evidence type="ECO:0000313" key="8">
    <source>
        <dbReference type="EMBL" id="TVU15240.1"/>
    </source>
</evidence>
<dbReference type="PROSITE" id="PS51450">
    <property type="entry name" value="LRR"/>
    <property type="match status" value="1"/>
</dbReference>
<dbReference type="InterPro" id="IPR032675">
    <property type="entry name" value="LRR_dom_sf"/>
</dbReference>
<dbReference type="InterPro" id="IPR036388">
    <property type="entry name" value="WH-like_DNA-bd_sf"/>
</dbReference>
<dbReference type="PRINTS" id="PR00364">
    <property type="entry name" value="DISEASERSIST"/>
</dbReference>
<evidence type="ECO:0000256" key="3">
    <source>
        <dbReference type="ARBA" id="ARBA00022821"/>
    </source>
</evidence>
<feature type="domain" description="Disease resistance R13L4/SHOC-2-like LRR" evidence="7">
    <location>
        <begin position="554"/>
        <end position="794"/>
    </location>
</feature>
<keyword evidence="9" id="KW-1185">Reference proteome</keyword>
<dbReference type="InterPro" id="IPR001611">
    <property type="entry name" value="Leu-rich_rpt"/>
</dbReference>
<dbReference type="SUPFAM" id="SSF52058">
    <property type="entry name" value="L domain-like"/>
    <property type="match status" value="1"/>
</dbReference>
<dbReference type="Proteomes" id="UP000324897">
    <property type="component" value="Unassembled WGS sequence"/>
</dbReference>
<dbReference type="Pfam" id="PF00931">
    <property type="entry name" value="NB-ARC"/>
    <property type="match status" value="1"/>
</dbReference>
<dbReference type="InterPro" id="IPR002182">
    <property type="entry name" value="NB-ARC"/>
</dbReference>
<accession>A0A5J9TV00</accession>
<evidence type="ECO:0000259" key="7">
    <source>
        <dbReference type="Pfam" id="PF23598"/>
    </source>
</evidence>
<dbReference type="InterPro" id="IPR055414">
    <property type="entry name" value="LRR_R13L4/SHOC2-like"/>
</dbReference>
<dbReference type="Gene3D" id="1.10.8.430">
    <property type="entry name" value="Helical domain of apoptotic protease-activating factors"/>
    <property type="match status" value="1"/>
</dbReference>
<dbReference type="InterPro" id="IPR058922">
    <property type="entry name" value="WHD_DRP"/>
</dbReference>
<gene>
    <name evidence="8" type="ORF">EJB05_38750</name>
</gene>
<evidence type="ECO:0000256" key="1">
    <source>
        <dbReference type="ARBA" id="ARBA00008894"/>
    </source>
</evidence>
<comment type="similarity">
    <text evidence="1">Belongs to the disease resistance NB-LRR family.</text>
</comment>
<dbReference type="PANTHER" id="PTHR33463:SF204">
    <property type="entry name" value="NB-ARC DOMAIN-CONTAINING PROTEIN"/>
    <property type="match status" value="1"/>
</dbReference>
<sequence>MADPTMICAALQPVCGFINQAGVPAATAKRVSSFACIKRNLRDLTKAMEDLQAVQKVVRGQVDLETNNLNVCHPQVSLWLTRVANVLVDPIIQECDQLFQPSCLCSSTLSLGKRYSLGNRVVETLEYVDRLIKEGGQFETFASKRSPDFVEERPRTQTFGIEPILRDFRKSFDRDDVNIIGVWGPGGVGKTTLLNTVNNELKALGRDYQVVIMIEVSNSGTLNKEDIQRTITERLGLPWNEIETEDARARFLSKALSRKKFVILLDDVRNQFQLEDVGIPTPDSDNKSKLILTSRYENVCYQMGAHQSLIKMEYLEKEAAWELFRSNLSTPAIAAIESPEPNNVVRKYAETIVQSCGGLPLALKVIGSAVAGLKEPKEWKMAMQAAKHDINDLDGIPEMFHKLKYSYEKLTQIQQQCFLYCTLFPEYGSINKDQLVEYWMAEDLIPQNPNKGHRIIRGLLSVCLLESCDSDSEVKMHHIIRHLGLSLAVKQNIVVKAGMSLEKALPDREWQTARRISLMSNDIRDLGTSPECKDLVTLLVQNNPNLDKLSSTFFQSMNSLIVLDLSHTSITSLPLCSTLTKLRYLNLSHTFIERLPEEFWKLKELIYLDLSVTKALKETFDNCSKLHKLRVLNLFRSNYGVRDVNDLNLDSLKELESLGITIYAEDVLKKLTETHPLAKSTHRLSLKHCGKMQSIQISDFTHMVHLGELYVESCLDLNQIDADPDKRRASCLQVLTLSELPSLQTILIGPSPHHFRNLLEITISHCQKLHDITWVLKLEALEKLSICHCHELEQVVRETVGKVDNRIGGNENRSIKRCAGRNSFSEEQDIHGMIEDAYDEYVNGYKNMTNSGRIKTVHLKDFPKLKSLVLTDLPMLMEICNPRNFPCLEIIRVEGCPRLKTLPLSQMYDCPKLKQICGSYNWWERLEWNGKEIMDNKYFIPIQE</sequence>
<dbReference type="FunFam" id="3.40.50.300:FF:001091">
    <property type="entry name" value="Probable disease resistance protein At1g61300"/>
    <property type="match status" value="1"/>
</dbReference>
<dbReference type="Gene3D" id="3.80.10.10">
    <property type="entry name" value="Ribonuclease Inhibitor"/>
    <property type="match status" value="2"/>
</dbReference>
<evidence type="ECO:0000259" key="6">
    <source>
        <dbReference type="Pfam" id="PF23559"/>
    </source>
</evidence>
<dbReference type="Gramene" id="TVU15240">
    <property type="protein sequence ID" value="TVU15240"/>
    <property type="gene ID" value="EJB05_38750"/>
</dbReference>
<keyword evidence="3" id="KW-0611">Plant defense</keyword>
<dbReference type="Pfam" id="PF23598">
    <property type="entry name" value="LRR_14"/>
    <property type="match status" value="1"/>
</dbReference>
<evidence type="ECO:0000313" key="9">
    <source>
        <dbReference type="Proteomes" id="UP000324897"/>
    </source>
</evidence>
<protein>
    <submittedName>
        <fullName evidence="8">Uncharacterized protein</fullName>
    </submittedName>
</protein>
<comment type="caution">
    <text evidence="8">The sequence shown here is derived from an EMBL/GenBank/DDBJ whole genome shotgun (WGS) entry which is preliminary data.</text>
</comment>
<dbReference type="InterPro" id="IPR042197">
    <property type="entry name" value="Apaf_helical"/>
</dbReference>